<dbReference type="InterPro" id="IPR007125">
    <property type="entry name" value="H2A/H2B/H3"/>
</dbReference>
<dbReference type="InterPro" id="IPR000164">
    <property type="entry name" value="Histone_H3/CENP-A"/>
</dbReference>
<feature type="domain" description="Core Histone H2A/H2B/H3" evidence="3">
    <location>
        <begin position="557"/>
        <end position="602"/>
    </location>
</feature>
<evidence type="ECO:0000256" key="2">
    <source>
        <dbReference type="SAM" id="Phobius"/>
    </source>
</evidence>
<proteinExistence type="inferred from homology"/>
<dbReference type="Gene3D" id="1.10.20.10">
    <property type="entry name" value="Histone, subunit A"/>
    <property type="match status" value="1"/>
</dbReference>
<dbReference type="GO" id="GO:0000786">
    <property type="term" value="C:nucleosome"/>
    <property type="evidence" value="ECO:0007669"/>
    <property type="project" value="InterPro"/>
</dbReference>
<evidence type="ECO:0000313" key="5">
    <source>
        <dbReference type="WBParaSite" id="Hba_05937"/>
    </source>
</evidence>
<keyword evidence="2" id="KW-0472">Membrane</keyword>
<dbReference type="PANTHER" id="PTHR11426">
    <property type="entry name" value="HISTONE H3"/>
    <property type="match status" value="1"/>
</dbReference>
<comment type="similarity">
    <text evidence="1">Belongs to the histone H3 family.</text>
</comment>
<dbReference type="SMART" id="SM00428">
    <property type="entry name" value="H3"/>
    <property type="match status" value="1"/>
</dbReference>
<keyword evidence="2" id="KW-1133">Transmembrane helix</keyword>
<dbReference type="AlphaFoldDB" id="A0A1I7WLJ7"/>
<dbReference type="GO" id="GO:0030527">
    <property type="term" value="F:structural constituent of chromatin"/>
    <property type="evidence" value="ECO:0007669"/>
    <property type="project" value="InterPro"/>
</dbReference>
<organism evidence="4 5">
    <name type="scientific">Heterorhabditis bacteriophora</name>
    <name type="common">Entomopathogenic nematode worm</name>
    <dbReference type="NCBI Taxonomy" id="37862"/>
    <lineage>
        <taxon>Eukaryota</taxon>
        <taxon>Metazoa</taxon>
        <taxon>Ecdysozoa</taxon>
        <taxon>Nematoda</taxon>
        <taxon>Chromadorea</taxon>
        <taxon>Rhabditida</taxon>
        <taxon>Rhabditina</taxon>
        <taxon>Rhabditomorpha</taxon>
        <taxon>Strongyloidea</taxon>
        <taxon>Heterorhabditidae</taxon>
        <taxon>Heterorhabditis</taxon>
    </lineage>
</organism>
<dbReference type="WBParaSite" id="Hba_05937">
    <property type="protein sequence ID" value="Hba_05937"/>
    <property type="gene ID" value="Hba_05937"/>
</dbReference>
<dbReference type="InterPro" id="IPR009072">
    <property type="entry name" value="Histone-fold"/>
</dbReference>
<dbReference type="SUPFAM" id="SSF47113">
    <property type="entry name" value="Histone-fold"/>
    <property type="match status" value="1"/>
</dbReference>
<evidence type="ECO:0000313" key="4">
    <source>
        <dbReference type="Proteomes" id="UP000095283"/>
    </source>
</evidence>
<sequence>MQLDRGGGEMSLGNHIIHPDSVKVTSLETMLNLLNSGHIKADMKQSHIAIQTAVGMTAAHHELRVNGGVPHLMIQPGETCIEVTANHGKPHPVNLLPPFVRPIDKFTNIGPYQGKVTLYPTTWSQMSNISDIYSFPTPVELGAPPEFLETSNENNRCAACRYTSGGKISTFNPYTSGFLWSTTNGINEKNLGTSNTLDSSTIATPQPLTINNVSEKAQTVNNSSLSTELLAGGQMLSTVSTTHIATAVSDESGIQNAKTDYTQISQKVDELLENTSSGLSQIPDHVTLDQFVVGQFGNMLSEGDESNTVPLSATISSIKLNTKTPMFSETPDFPIPRNLNWDNAIESSKESNNSTNEESSNITILPLQGHTLNVNVSPNTTASDGAGGSWMENDGIFPTPKIDVIGQKSPMLMLQVKIPEEVDFDAVNLAKNLTAGLNSVVLESMRRVRRQRRAASKEEVEQDLVRLYRLDRKGENVNVIFSIEETELDPESIERELYTLDKNVLNDFLKLPVASTISRLNFGHVFNTIFFGLFALVVSITFFCCLFRALIKRVSSMSSAIMALQEASEAYLVGLFEDINLCAIHTKSVTIMPKDIQLAHRIRTELNCLNCIQLNPTTLFRVMNAYEHTDLVWMNRQNGM</sequence>
<dbReference type="Proteomes" id="UP000095283">
    <property type="component" value="Unplaced"/>
</dbReference>
<dbReference type="GO" id="GO:0003677">
    <property type="term" value="F:DNA binding"/>
    <property type="evidence" value="ECO:0007669"/>
    <property type="project" value="InterPro"/>
</dbReference>
<dbReference type="Pfam" id="PF00125">
    <property type="entry name" value="Histone"/>
    <property type="match status" value="1"/>
</dbReference>
<protein>
    <submittedName>
        <fullName evidence="5">Histone domain-containing protein</fullName>
    </submittedName>
</protein>
<dbReference type="PRINTS" id="PR00622">
    <property type="entry name" value="HISTONEH3"/>
</dbReference>
<keyword evidence="4" id="KW-1185">Reference proteome</keyword>
<feature type="transmembrane region" description="Helical" evidence="2">
    <location>
        <begin position="529"/>
        <end position="551"/>
    </location>
</feature>
<evidence type="ECO:0000259" key="3">
    <source>
        <dbReference type="Pfam" id="PF00125"/>
    </source>
</evidence>
<name>A0A1I7WLJ7_HETBA</name>
<accession>A0A1I7WLJ7</accession>
<evidence type="ECO:0000256" key="1">
    <source>
        <dbReference type="ARBA" id="ARBA00010343"/>
    </source>
</evidence>
<dbReference type="GO" id="GO:0046982">
    <property type="term" value="F:protein heterodimerization activity"/>
    <property type="evidence" value="ECO:0007669"/>
    <property type="project" value="InterPro"/>
</dbReference>
<reference evidence="5" key="1">
    <citation type="submission" date="2016-11" db="UniProtKB">
        <authorList>
            <consortium name="WormBaseParasite"/>
        </authorList>
    </citation>
    <scope>IDENTIFICATION</scope>
</reference>
<keyword evidence="2" id="KW-0812">Transmembrane</keyword>